<proteinExistence type="predicted"/>
<keyword evidence="6" id="KW-1185">Reference proteome</keyword>
<protein>
    <recommendedName>
        <fullName evidence="4">DDE Tnp4 domain-containing protein</fullName>
    </recommendedName>
</protein>
<dbReference type="EMBL" id="NHTK01005328">
    <property type="protein sequence ID" value="PPQ80935.1"/>
    <property type="molecule type" value="Genomic_DNA"/>
</dbReference>
<evidence type="ECO:0000256" key="3">
    <source>
        <dbReference type="SAM" id="MobiDB-lite"/>
    </source>
</evidence>
<comment type="caution">
    <text evidence="5">The sequence shown here is derived from an EMBL/GenBank/DDBJ whole genome shotgun (WGS) entry which is preliminary data.</text>
</comment>
<feature type="domain" description="DDE Tnp4" evidence="4">
    <location>
        <begin position="223"/>
        <end position="280"/>
    </location>
</feature>
<reference evidence="5 6" key="1">
    <citation type="journal article" date="2018" name="Evol. Lett.">
        <title>Horizontal gene cluster transfer increased hallucinogenic mushroom diversity.</title>
        <authorList>
            <person name="Reynolds H.T."/>
            <person name="Vijayakumar V."/>
            <person name="Gluck-Thaler E."/>
            <person name="Korotkin H.B."/>
            <person name="Matheny P.B."/>
            <person name="Slot J.C."/>
        </authorList>
    </citation>
    <scope>NUCLEOTIDE SEQUENCE [LARGE SCALE GENOMIC DNA]</scope>
    <source>
        <strain evidence="5 6">2629</strain>
    </source>
</reference>
<sequence length="344" mass="38695">MTVPTKAEIQATILNISETLLMISGLVDDDDDILGEGHDDELAMALDDGNEFDYDEDQDRVAEVLEYTSINWMLVAQFMMGDGSRGTYNQIPKSLDYFSTSLQSPDRYFRQMFRLGRDTFDELVARLNQDPIFHVPGRKPQRHVKYQLACFLIRYGLRGSDTLDVARKLSIGHGTVFIYCSRVSRALRRLGRQVLSFPSKERQDEIAVEIQAKTGLPGCIGSVDGSLIELTEEPIVNGHVYYTRKKFYGINIQATVDHERRFTSFELGWPGSVPDSKIGSLHPATVGLPGQQAQNPAHNEEDGDIDEDVDVGVPEYETDAYIKTAGQSKRQQLMDAVVPEEDYM</sequence>
<evidence type="ECO:0000313" key="5">
    <source>
        <dbReference type="EMBL" id="PPQ80935.1"/>
    </source>
</evidence>
<organism evidence="5 6">
    <name type="scientific">Panaeolus cyanescens</name>
    <dbReference type="NCBI Taxonomy" id="181874"/>
    <lineage>
        <taxon>Eukaryota</taxon>
        <taxon>Fungi</taxon>
        <taxon>Dikarya</taxon>
        <taxon>Basidiomycota</taxon>
        <taxon>Agaricomycotina</taxon>
        <taxon>Agaricomycetes</taxon>
        <taxon>Agaricomycetidae</taxon>
        <taxon>Agaricales</taxon>
        <taxon>Agaricineae</taxon>
        <taxon>Galeropsidaceae</taxon>
        <taxon>Panaeolus</taxon>
    </lineage>
</organism>
<dbReference type="InterPro" id="IPR027806">
    <property type="entry name" value="HARBI1_dom"/>
</dbReference>
<gene>
    <name evidence="5" type="ORF">CVT24_012866</name>
</gene>
<dbReference type="AlphaFoldDB" id="A0A409WQW9"/>
<dbReference type="Pfam" id="PF13359">
    <property type="entry name" value="DDE_Tnp_4"/>
    <property type="match status" value="1"/>
</dbReference>
<comment type="cofactor">
    <cofactor evidence="1">
        <name>a divalent metal cation</name>
        <dbReference type="ChEBI" id="CHEBI:60240"/>
    </cofactor>
</comment>
<dbReference type="STRING" id="181874.A0A409WQW9"/>
<dbReference type="Proteomes" id="UP000284842">
    <property type="component" value="Unassembled WGS sequence"/>
</dbReference>
<evidence type="ECO:0000256" key="2">
    <source>
        <dbReference type="ARBA" id="ARBA00022723"/>
    </source>
</evidence>
<accession>A0A409WQW9</accession>
<dbReference type="InParanoid" id="A0A409WQW9"/>
<feature type="region of interest" description="Disordered" evidence="3">
    <location>
        <begin position="281"/>
        <end position="305"/>
    </location>
</feature>
<name>A0A409WQW9_9AGAR</name>
<dbReference type="OrthoDB" id="3233403at2759"/>
<dbReference type="GO" id="GO:0046872">
    <property type="term" value="F:metal ion binding"/>
    <property type="evidence" value="ECO:0007669"/>
    <property type="project" value="UniProtKB-KW"/>
</dbReference>
<evidence type="ECO:0000259" key="4">
    <source>
        <dbReference type="Pfam" id="PF13359"/>
    </source>
</evidence>
<evidence type="ECO:0000256" key="1">
    <source>
        <dbReference type="ARBA" id="ARBA00001968"/>
    </source>
</evidence>
<keyword evidence="2" id="KW-0479">Metal-binding</keyword>
<evidence type="ECO:0000313" key="6">
    <source>
        <dbReference type="Proteomes" id="UP000284842"/>
    </source>
</evidence>